<dbReference type="EMBL" id="UGMG01000005">
    <property type="protein sequence ID" value="STX11935.1"/>
    <property type="molecule type" value="Genomic_DNA"/>
</dbReference>
<evidence type="ECO:0000313" key="1">
    <source>
        <dbReference type="EMBL" id="STX11923.1"/>
    </source>
</evidence>
<dbReference type="EMBL" id="UGMG01000005">
    <property type="protein sequence ID" value="STX11923.1"/>
    <property type="molecule type" value="Genomic_DNA"/>
</dbReference>
<dbReference type="AlphaFoldDB" id="A0A2V1L929"/>
<organism evidence="1 3">
    <name type="scientific">Klebsiella pneumoniae</name>
    <dbReference type="NCBI Taxonomy" id="573"/>
    <lineage>
        <taxon>Bacteria</taxon>
        <taxon>Pseudomonadati</taxon>
        <taxon>Pseudomonadota</taxon>
        <taxon>Gammaproteobacteria</taxon>
        <taxon>Enterobacterales</taxon>
        <taxon>Enterobacteriaceae</taxon>
        <taxon>Klebsiella/Raoultella group</taxon>
        <taxon>Klebsiella</taxon>
        <taxon>Klebsiella pneumoniae complex</taxon>
    </lineage>
</organism>
<dbReference type="RefSeq" id="WP_032413546.1">
    <property type="nucleotide sequence ID" value="NZ_CACRZV010000017.1"/>
</dbReference>
<evidence type="ECO:0000313" key="2">
    <source>
        <dbReference type="EMBL" id="STX11935.1"/>
    </source>
</evidence>
<accession>A0A2V1L929</accession>
<reference evidence="1 3" key="1">
    <citation type="submission" date="2018-06" db="EMBL/GenBank/DDBJ databases">
        <authorList>
            <consortium name="Pathogen Informatics"/>
            <person name="Doyle S."/>
        </authorList>
    </citation>
    <scope>NUCLEOTIDE SEQUENCE [LARGE SCALE GENOMIC DNA]</scope>
    <source>
        <strain evidence="1 3">NCTC11679</strain>
    </source>
</reference>
<sequence>MERRNENEGTRLVWSVVTGEKTGGEEPHFDYPTALQALILEAQSYLQEMQKNPQLEPRPIGLFCEKVPDEEFLGL</sequence>
<protein>
    <submittedName>
        <fullName evidence="1">Uncharacterized protein</fullName>
    </submittedName>
</protein>
<evidence type="ECO:0000313" key="3">
    <source>
        <dbReference type="Proteomes" id="UP000255239"/>
    </source>
</evidence>
<name>A0A2V1L929_KLEPN</name>
<proteinExistence type="predicted"/>
<gene>
    <name evidence="1" type="ORF">NCTC11679_06382</name>
    <name evidence="2" type="ORF">NCTC11679_06398</name>
</gene>
<dbReference type="Proteomes" id="UP000255239">
    <property type="component" value="Unassembled WGS sequence"/>
</dbReference>